<evidence type="ECO:0000313" key="4">
    <source>
        <dbReference type="EMBL" id="EGJ70984.1"/>
    </source>
</evidence>
<evidence type="ECO:0000256" key="1">
    <source>
        <dbReference type="PROSITE-ProRule" id="PRU00339"/>
    </source>
</evidence>
<dbReference type="SMART" id="SM00028">
    <property type="entry name" value="TPR"/>
    <property type="match status" value="3"/>
</dbReference>
<keyword evidence="5" id="KW-1185">Reference proteome</keyword>
<reference evidence="4 5" key="1">
    <citation type="journal article" date="2011" name="Stand. Genomic Sci.">
        <title>Non-contiguous finished genome sequence of Bacteroides coprosuis type strain (PC139).</title>
        <authorList>
            <person name="Land M."/>
            <person name="Held B."/>
            <person name="Gronow S."/>
            <person name="Abt B."/>
            <person name="Lucas S."/>
            <person name="Del Rio T.G."/>
            <person name="Nolan M."/>
            <person name="Tice H."/>
            <person name="Cheng J.F."/>
            <person name="Pitluck S."/>
            <person name="Liolios K."/>
            <person name="Pagani I."/>
            <person name="Ivanova N."/>
            <person name="Mavromatis K."/>
            <person name="Mikhailova N."/>
            <person name="Pati A."/>
            <person name="Tapia R."/>
            <person name="Han C."/>
            <person name="Goodwin L."/>
            <person name="Chen A."/>
            <person name="Palaniappan K."/>
            <person name="Hauser L."/>
            <person name="Brambilla E.M."/>
            <person name="Rohde M."/>
            <person name="Goker M."/>
            <person name="Detter J.C."/>
            <person name="Woyke T."/>
            <person name="Bristow J."/>
            <person name="Eisen J.A."/>
            <person name="Markowitz V."/>
            <person name="Hugenholtz P."/>
            <person name="Kyrpides N.C."/>
            <person name="Klenk H.P."/>
            <person name="Lapidus A."/>
        </authorList>
    </citation>
    <scope>NUCLEOTIDE SEQUENCE</scope>
    <source>
        <strain evidence="4 5">DSM 18011</strain>
    </source>
</reference>
<feature type="coiled-coil region" evidence="2">
    <location>
        <begin position="360"/>
        <end position="406"/>
    </location>
</feature>
<feature type="coiled-coil region" evidence="2">
    <location>
        <begin position="308"/>
        <end position="335"/>
    </location>
</feature>
<dbReference type="PROSITE" id="PS50005">
    <property type="entry name" value="TPR"/>
    <property type="match status" value="1"/>
</dbReference>
<dbReference type="HOGENOM" id="CLU_037008_0_0_10"/>
<dbReference type="eggNOG" id="COG2197">
    <property type="taxonomic scope" value="Bacteria"/>
</dbReference>
<feature type="transmembrane region" description="Helical" evidence="3">
    <location>
        <begin position="338"/>
        <end position="359"/>
    </location>
</feature>
<keyword evidence="3" id="KW-1133">Transmembrane helix</keyword>
<sequence length="542" mass="62625">MLAFKTRMLFVSLMIWLSPAFVLGTPINIDSILNESNKLLHENPKEALRKAHFILSSKDSIDDKLTRTKALFIYARASSFLGDFDVAIEALYEAERLCPIDEPLILAQVYMEISDLYCRLKDYRKAFEYNDEALAVFKVHQDSISIASCHNNRGIIHANLNEFQTAEQCFKNALAINKKLGNIKGVAANLNNLCLYKGDTEEKLAMIDESIIINKNLNANWGLCENYNNKGRQLFFAGRYKEALKVLLYIKEEIAKIGSKELECDNYEYLSWVYNAMGNYKEAHDALEKLFVLSQELQNDQKLRSVERNISNKRLTESKREMESKEQKLQIALLRRNIAILLFCLLLLTFVAIFIPRWYKKRKDLELMTANLNLEKFERELAELKVQQQKQDLNSAHEHLERVNKEATTFAMFIKSRNELLSSIQQMVKDGYKLSGDKVRNHLKQINIYIQQSLAGDQTDSMLMESIEDRNIEYLNRLLKKHPDLTPGDKKLALLLRVDLSTKDIALLLGSNPKSVNMSRYRLRKSLNLDNGDNLIDYLQSI</sequence>
<evidence type="ECO:0000313" key="5">
    <source>
        <dbReference type="Proteomes" id="UP000018439"/>
    </source>
</evidence>
<dbReference type="Pfam" id="PF13424">
    <property type="entry name" value="TPR_12"/>
    <property type="match status" value="1"/>
</dbReference>
<dbReference type="AlphaFoldDB" id="F3ZT22"/>
<keyword evidence="2" id="KW-0175">Coiled coil</keyword>
<dbReference type="SUPFAM" id="SSF46894">
    <property type="entry name" value="C-terminal effector domain of the bipartite response regulators"/>
    <property type="match status" value="1"/>
</dbReference>
<dbReference type="EMBL" id="CM001167">
    <property type="protein sequence ID" value="EGJ70984.1"/>
    <property type="molecule type" value="Genomic_DNA"/>
</dbReference>
<dbReference type="InterPro" id="IPR016032">
    <property type="entry name" value="Sig_transdc_resp-reg_C-effctor"/>
</dbReference>
<name>F3ZT22_9BACE</name>
<evidence type="ECO:0000256" key="3">
    <source>
        <dbReference type="SAM" id="Phobius"/>
    </source>
</evidence>
<dbReference type="PANTHER" id="PTHR10098">
    <property type="entry name" value="RAPSYN-RELATED"/>
    <property type="match status" value="1"/>
</dbReference>
<dbReference type="STRING" id="679937.Bcop_0768"/>
<dbReference type="InterPro" id="IPR019734">
    <property type="entry name" value="TPR_rpt"/>
</dbReference>
<organism evidence="4 5">
    <name type="scientific">Bacteroides coprosuis DSM 18011</name>
    <dbReference type="NCBI Taxonomy" id="679937"/>
    <lineage>
        <taxon>Bacteria</taxon>
        <taxon>Pseudomonadati</taxon>
        <taxon>Bacteroidota</taxon>
        <taxon>Bacteroidia</taxon>
        <taxon>Bacteroidales</taxon>
        <taxon>Bacteroidaceae</taxon>
        <taxon>Bacteroides</taxon>
    </lineage>
</organism>
<dbReference type="SUPFAM" id="SSF48452">
    <property type="entry name" value="TPR-like"/>
    <property type="match status" value="2"/>
</dbReference>
<dbReference type="Gene3D" id="1.25.40.10">
    <property type="entry name" value="Tetratricopeptide repeat domain"/>
    <property type="match status" value="2"/>
</dbReference>
<dbReference type="InterPro" id="IPR011990">
    <property type="entry name" value="TPR-like_helical_dom_sf"/>
</dbReference>
<evidence type="ECO:0000256" key="2">
    <source>
        <dbReference type="SAM" id="Coils"/>
    </source>
</evidence>
<feature type="repeat" description="TPR" evidence="1">
    <location>
        <begin position="147"/>
        <end position="180"/>
    </location>
</feature>
<proteinExistence type="predicted"/>
<keyword evidence="3" id="KW-0472">Membrane</keyword>
<keyword evidence="3" id="KW-0812">Transmembrane</keyword>
<gene>
    <name evidence="4" type="ORF">Bcop_0768</name>
</gene>
<dbReference type="GO" id="GO:0003677">
    <property type="term" value="F:DNA binding"/>
    <property type="evidence" value="ECO:0007669"/>
    <property type="project" value="InterPro"/>
</dbReference>
<dbReference type="GO" id="GO:0006355">
    <property type="term" value="P:regulation of DNA-templated transcription"/>
    <property type="evidence" value="ECO:0007669"/>
    <property type="project" value="InterPro"/>
</dbReference>
<keyword evidence="1" id="KW-0802">TPR repeat</keyword>
<dbReference type="Proteomes" id="UP000018439">
    <property type="component" value="Chromosome"/>
</dbReference>
<protein>
    <submittedName>
        <fullName evidence="4">Tetratricopeptide TPR_1 repeat-containing protein</fullName>
    </submittedName>
</protein>
<dbReference type="eggNOG" id="COG0457">
    <property type="taxonomic scope" value="Bacteria"/>
</dbReference>
<accession>F3ZT22</accession>